<keyword evidence="7" id="KW-0479">Metal-binding</keyword>
<protein>
    <submittedName>
        <fullName evidence="10">Aminopeptidase</fullName>
    </submittedName>
</protein>
<proteinExistence type="inferred from homology"/>
<name>A0ABS9GXW2_9BACL</name>
<dbReference type="InterPro" id="IPR052170">
    <property type="entry name" value="M29_Exopeptidase"/>
</dbReference>
<evidence type="ECO:0000256" key="1">
    <source>
        <dbReference type="ARBA" id="ARBA00001941"/>
    </source>
</evidence>
<evidence type="ECO:0000313" key="11">
    <source>
        <dbReference type="Proteomes" id="UP001649381"/>
    </source>
</evidence>
<evidence type="ECO:0000256" key="4">
    <source>
        <dbReference type="ARBA" id="ARBA00008236"/>
    </source>
</evidence>
<keyword evidence="5 10" id="KW-0031">Aminopeptidase</keyword>
<dbReference type="Proteomes" id="UP001649381">
    <property type="component" value="Unassembled WGS sequence"/>
</dbReference>
<dbReference type="RefSeq" id="WP_236331464.1">
    <property type="nucleotide sequence ID" value="NZ_JAKIJS010000001.1"/>
</dbReference>
<keyword evidence="6" id="KW-0645">Protease</keyword>
<dbReference type="PANTHER" id="PTHR34448">
    <property type="entry name" value="AMINOPEPTIDASE"/>
    <property type="match status" value="1"/>
</dbReference>
<keyword evidence="11" id="KW-1185">Reference proteome</keyword>
<sequence>MRDERLIQLAKTLVNHSIELKENERVMITGSVQAKPLMKEIIREVHRVGAEPFLDLRDDELMVEVVKKSTKSSAEIQRNWLERKLEDLDAFIFVRAVENDAEMSGVPSDILQEYGKVIRSVNTVIMNERKWVLLNYPTPAAAQKAKMGTEQYEDYLLEVCSVDYKKLAEKQKPLVELLERTDKVRLVAPNTDLAFSIKDIPVIASHGKRNIPDGEVFTSPVIDSVNGMISFNTPCPYRGITFNNVSLTFKDGKIIDATSDNTEKLNEILDSDEGARYVGEFAIGLNPLINDPVGDILFDEKINGSIHFTPGQAYEDADNGNRSMVHWDMVLIMKKAFGGGEIYFDDQLIQKDGIFQPAELQGLNPEQLLKKEEEVKV</sequence>
<comment type="cofactor">
    <cofactor evidence="2">
        <name>Mg(2+)</name>
        <dbReference type="ChEBI" id="CHEBI:18420"/>
    </cofactor>
</comment>
<dbReference type="Pfam" id="PF02073">
    <property type="entry name" value="Peptidase_M29"/>
    <property type="match status" value="1"/>
</dbReference>
<evidence type="ECO:0000256" key="8">
    <source>
        <dbReference type="ARBA" id="ARBA00022801"/>
    </source>
</evidence>
<dbReference type="InterPro" id="IPR035097">
    <property type="entry name" value="M29_N-terminal"/>
</dbReference>
<comment type="similarity">
    <text evidence="4">Belongs to the peptidase M29 family.</text>
</comment>
<dbReference type="PANTHER" id="PTHR34448:SF1">
    <property type="entry name" value="BLL6088 PROTEIN"/>
    <property type="match status" value="1"/>
</dbReference>
<organism evidence="10 11">
    <name type="scientific">Pseudalkalibacillus berkeleyi</name>
    <dbReference type="NCBI Taxonomy" id="1069813"/>
    <lineage>
        <taxon>Bacteria</taxon>
        <taxon>Bacillati</taxon>
        <taxon>Bacillota</taxon>
        <taxon>Bacilli</taxon>
        <taxon>Bacillales</taxon>
        <taxon>Fictibacillaceae</taxon>
        <taxon>Pseudalkalibacillus</taxon>
    </lineage>
</organism>
<evidence type="ECO:0000256" key="6">
    <source>
        <dbReference type="ARBA" id="ARBA00022670"/>
    </source>
</evidence>
<evidence type="ECO:0000256" key="9">
    <source>
        <dbReference type="ARBA" id="ARBA00023049"/>
    </source>
</evidence>
<accession>A0ABS9GXW2</accession>
<evidence type="ECO:0000256" key="3">
    <source>
        <dbReference type="ARBA" id="ARBA00001947"/>
    </source>
</evidence>
<gene>
    <name evidence="10" type="ORF">L2716_02510</name>
</gene>
<comment type="caution">
    <text evidence="10">The sequence shown here is derived from an EMBL/GenBank/DDBJ whole genome shotgun (WGS) entry which is preliminary data.</text>
</comment>
<evidence type="ECO:0000256" key="2">
    <source>
        <dbReference type="ARBA" id="ARBA00001946"/>
    </source>
</evidence>
<dbReference type="EMBL" id="JAKIJS010000001">
    <property type="protein sequence ID" value="MCF6136586.1"/>
    <property type="molecule type" value="Genomic_DNA"/>
</dbReference>
<evidence type="ECO:0000256" key="7">
    <source>
        <dbReference type="ARBA" id="ARBA00022723"/>
    </source>
</evidence>
<evidence type="ECO:0000313" key="10">
    <source>
        <dbReference type="EMBL" id="MCF6136586.1"/>
    </source>
</evidence>
<reference evidence="10 11" key="1">
    <citation type="submission" date="2022-01" db="EMBL/GenBank/DDBJ databases">
        <title>Alkalihalobacillus sp. EGI L200015, a novel bacterium isolated from a salt lake sediment.</title>
        <authorList>
            <person name="Gao L."/>
            <person name="Fang B.-Z."/>
            <person name="Li W.-J."/>
        </authorList>
    </citation>
    <scope>NUCLEOTIDE SEQUENCE [LARGE SCALE GENOMIC DNA]</scope>
    <source>
        <strain evidence="10 11">KCTC 12718</strain>
    </source>
</reference>
<comment type="cofactor">
    <cofactor evidence="3">
        <name>Zn(2+)</name>
        <dbReference type="ChEBI" id="CHEBI:29105"/>
    </cofactor>
</comment>
<evidence type="ECO:0000256" key="5">
    <source>
        <dbReference type="ARBA" id="ARBA00022438"/>
    </source>
</evidence>
<dbReference type="Gene3D" id="3.40.1830.10">
    <property type="entry name" value="Thermophilic metalloprotease (M29)"/>
    <property type="match status" value="1"/>
</dbReference>
<comment type="cofactor">
    <cofactor evidence="1">
        <name>Co(2+)</name>
        <dbReference type="ChEBI" id="CHEBI:48828"/>
    </cofactor>
</comment>
<dbReference type="SUPFAM" id="SSF144052">
    <property type="entry name" value="Thermophilic metalloprotease-like"/>
    <property type="match status" value="1"/>
</dbReference>
<dbReference type="GO" id="GO:0004177">
    <property type="term" value="F:aminopeptidase activity"/>
    <property type="evidence" value="ECO:0007669"/>
    <property type="project" value="UniProtKB-KW"/>
</dbReference>
<dbReference type="InterPro" id="IPR000787">
    <property type="entry name" value="Peptidase_M29"/>
</dbReference>
<keyword evidence="8" id="KW-0378">Hydrolase</keyword>
<keyword evidence="9" id="KW-0482">Metalloprotease</keyword>